<comment type="caution">
    <text evidence="2">The sequence shown here is derived from an EMBL/GenBank/DDBJ whole genome shotgun (WGS) entry which is preliminary data.</text>
</comment>
<name>A0A1F6BWD2_9BACT</name>
<evidence type="ECO:0000313" key="3">
    <source>
        <dbReference type="Proteomes" id="UP000179014"/>
    </source>
</evidence>
<evidence type="ECO:0000256" key="1">
    <source>
        <dbReference type="SAM" id="Phobius"/>
    </source>
</evidence>
<dbReference type="AlphaFoldDB" id="A0A1F6BWD2"/>
<keyword evidence="1" id="KW-0472">Membrane</keyword>
<dbReference type="STRING" id="1798474.A2118_03610"/>
<organism evidence="2 3">
    <name type="scientific">Candidatus Kaiserbacteria bacterium GWA2_50_9</name>
    <dbReference type="NCBI Taxonomy" id="1798474"/>
    <lineage>
        <taxon>Bacteria</taxon>
        <taxon>Candidatus Kaiseribacteriota</taxon>
    </lineage>
</organism>
<sequence>MMLMSLTFKNFAASLLLASFLLVALFGFVAMSSGSDGRMEGGCPFSATGAAFCPQDATAVLHHIGAYFSFLNVPAGSATLALMSALLFAVALLMLLVRPLLFQIIAYGRRFNNSPPVSVRTHKITRWLSLLEHSPSML</sequence>
<keyword evidence="1" id="KW-0812">Transmembrane</keyword>
<evidence type="ECO:0000313" key="2">
    <source>
        <dbReference type="EMBL" id="OGG41133.1"/>
    </source>
</evidence>
<accession>A0A1F6BWD2</accession>
<dbReference type="EMBL" id="MFKN01000010">
    <property type="protein sequence ID" value="OGG41133.1"/>
    <property type="molecule type" value="Genomic_DNA"/>
</dbReference>
<dbReference type="Proteomes" id="UP000179014">
    <property type="component" value="Unassembled WGS sequence"/>
</dbReference>
<proteinExistence type="predicted"/>
<gene>
    <name evidence="2" type="ORF">A2118_03610</name>
</gene>
<reference evidence="2 3" key="1">
    <citation type="journal article" date="2016" name="Nat. Commun.">
        <title>Thousands of microbial genomes shed light on interconnected biogeochemical processes in an aquifer system.</title>
        <authorList>
            <person name="Anantharaman K."/>
            <person name="Brown C.T."/>
            <person name="Hug L.A."/>
            <person name="Sharon I."/>
            <person name="Castelle C.J."/>
            <person name="Probst A.J."/>
            <person name="Thomas B.C."/>
            <person name="Singh A."/>
            <person name="Wilkins M.J."/>
            <person name="Karaoz U."/>
            <person name="Brodie E.L."/>
            <person name="Williams K.H."/>
            <person name="Hubbard S.S."/>
            <person name="Banfield J.F."/>
        </authorList>
    </citation>
    <scope>NUCLEOTIDE SEQUENCE [LARGE SCALE GENOMIC DNA]</scope>
</reference>
<protein>
    <submittedName>
        <fullName evidence="2">Uncharacterized protein</fullName>
    </submittedName>
</protein>
<keyword evidence="1" id="KW-1133">Transmembrane helix</keyword>
<feature type="transmembrane region" description="Helical" evidence="1">
    <location>
        <begin position="78"/>
        <end position="101"/>
    </location>
</feature>